<evidence type="ECO:0000256" key="1">
    <source>
        <dbReference type="ARBA" id="ARBA00022679"/>
    </source>
</evidence>
<dbReference type="SUPFAM" id="SSF81891">
    <property type="entry name" value="Poly A polymerase C-terminal region-like"/>
    <property type="match status" value="1"/>
</dbReference>
<dbReference type="GO" id="GO:0016779">
    <property type="term" value="F:nucleotidyltransferase activity"/>
    <property type="evidence" value="ECO:0007669"/>
    <property type="project" value="UniProtKB-KW"/>
</dbReference>
<keyword evidence="3" id="KW-0548">Nucleotidyltransferase</keyword>
<accession>A0A931CMN5</accession>
<dbReference type="GO" id="GO:0008033">
    <property type="term" value="P:tRNA processing"/>
    <property type="evidence" value="ECO:0007669"/>
    <property type="project" value="UniProtKB-KW"/>
</dbReference>
<dbReference type="InterPro" id="IPR006674">
    <property type="entry name" value="HD_domain"/>
</dbReference>
<dbReference type="GO" id="GO:0046872">
    <property type="term" value="F:metal ion binding"/>
    <property type="evidence" value="ECO:0007669"/>
    <property type="project" value="UniProtKB-KW"/>
</dbReference>
<comment type="similarity">
    <text evidence="9">Belongs to the tRNA nucleotidyltransferase/poly(A) polymerase family.</text>
</comment>
<evidence type="ECO:0000259" key="11">
    <source>
        <dbReference type="Pfam" id="PF01966"/>
    </source>
</evidence>
<organism evidence="12 13">
    <name type="scientific">Arthrobacter terrae</name>
    <dbReference type="NCBI Taxonomy" id="2935737"/>
    <lineage>
        <taxon>Bacteria</taxon>
        <taxon>Bacillati</taxon>
        <taxon>Actinomycetota</taxon>
        <taxon>Actinomycetes</taxon>
        <taxon>Micrococcales</taxon>
        <taxon>Micrococcaceae</taxon>
        <taxon>Arthrobacter</taxon>
    </lineage>
</organism>
<comment type="caution">
    <text evidence="12">The sequence shown here is derived from an EMBL/GenBank/DDBJ whole genome shotgun (WGS) entry which is preliminary data.</text>
</comment>
<dbReference type="InterPro" id="IPR043519">
    <property type="entry name" value="NT_sf"/>
</dbReference>
<dbReference type="CDD" id="cd00077">
    <property type="entry name" value="HDc"/>
    <property type="match status" value="1"/>
</dbReference>
<keyword evidence="1 9" id="KW-0808">Transferase</keyword>
<dbReference type="InterPro" id="IPR003607">
    <property type="entry name" value="HD/PDEase_dom"/>
</dbReference>
<keyword evidence="5" id="KW-0547">Nucleotide-binding</keyword>
<dbReference type="Gene3D" id="1.10.3090.10">
    <property type="entry name" value="cca-adding enzyme, domain 2"/>
    <property type="match status" value="1"/>
</dbReference>
<keyword evidence="2" id="KW-0819">tRNA processing</keyword>
<evidence type="ECO:0000256" key="4">
    <source>
        <dbReference type="ARBA" id="ARBA00022723"/>
    </source>
</evidence>
<evidence type="ECO:0000256" key="6">
    <source>
        <dbReference type="ARBA" id="ARBA00022840"/>
    </source>
</evidence>
<dbReference type="Pfam" id="PF01743">
    <property type="entry name" value="PolyA_pol"/>
    <property type="match status" value="1"/>
</dbReference>
<dbReference type="GO" id="GO:0005524">
    <property type="term" value="F:ATP binding"/>
    <property type="evidence" value="ECO:0007669"/>
    <property type="project" value="UniProtKB-KW"/>
</dbReference>
<keyword evidence="6" id="KW-0067">ATP-binding</keyword>
<evidence type="ECO:0000256" key="5">
    <source>
        <dbReference type="ARBA" id="ARBA00022741"/>
    </source>
</evidence>
<dbReference type="Proteomes" id="UP000655366">
    <property type="component" value="Unassembled WGS sequence"/>
</dbReference>
<evidence type="ECO:0000256" key="8">
    <source>
        <dbReference type="ARBA" id="ARBA00022884"/>
    </source>
</evidence>
<dbReference type="InterPro" id="IPR002646">
    <property type="entry name" value="PolA_pol_head_dom"/>
</dbReference>
<dbReference type="InterPro" id="IPR050124">
    <property type="entry name" value="tRNA_CCA-adding_enzyme"/>
</dbReference>
<dbReference type="EMBL" id="JADNYM010000006">
    <property type="protein sequence ID" value="MBG0738980.1"/>
    <property type="molecule type" value="Genomic_DNA"/>
</dbReference>
<evidence type="ECO:0000256" key="2">
    <source>
        <dbReference type="ARBA" id="ARBA00022694"/>
    </source>
</evidence>
<dbReference type="PANTHER" id="PTHR47545">
    <property type="entry name" value="MULTIFUNCTIONAL CCA PROTEIN"/>
    <property type="match status" value="1"/>
</dbReference>
<evidence type="ECO:0000313" key="12">
    <source>
        <dbReference type="EMBL" id="MBG0738980.1"/>
    </source>
</evidence>
<keyword evidence="4" id="KW-0479">Metal-binding</keyword>
<evidence type="ECO:0000256" key="3">
    <source>
        <dbReference type="ARBA" id="ARBA00022695"/>
    </source>
</evidence>
<proteinExistence type="inferred from homology"/>
<feature type="domain" description="Poly A polymerase head" evidence="10">
    <location>
        <begin position="62"/>
        <end position="191"/>
    </location>
</feature>
<keyword evidence="13" id="KW-1185">Reference proteome</keyword>
<sequence>MERNRVPKGVRTAGQFAPDTRAEAIVSLSATEGDCIPDLIDLTPETQQVLDALRTAGGRPLIVGGAVRDGLLARTRGGTVDSLDIDIEVYGLSKEEVRDALPGDVNEFGQAFGVFNTSLNGQDFDVALPRQDNKTGDGYRGFVVDTDPNMAFETAFARRDFTMNAMGWDAATGELVDPLGGRADLEAGILRHTGDKFDEDPLRVLRGVQFAGRFNMVLAPETAELCQDMAPTFGQLNKDGIWKQFRKLTTEGTHISKALEALHDSGWEKHFPALAATRDVPQDLRWHPEGAVIVHLGLAGDQAAAIARRDGLDAEETSILVLAAMTHDFGKAHSTRIDDTGAITSGGHHETGVEPAREFLNGIGAPGRYHEKILPLIREHMCHTPGGGVEISDTAVRRLLRRLDHASGGPSLTDWARLVEADKAGRGVGALRTRNYVPDWLAVAERLGNETAISTLLKGQHLADAGVPKGKLWAVIVAQSQEAQDEGAFNDEAGARAWLTANEETILGEARRRLQEADAAHALRSAELLAATKARAAVQKAEAKAARAAKKETEQAAAGITTGA</sequence>
<evidence type="ECO:0000256" key="9">
    <source>
        <dbReference type="RuleBase" id="RU003953"/>
    </source>
</evidence>
<dbReference type="RefSeq" id="WP_196395930.1">
    <property type="nucleotide sequence ID" value="NZ_JADNYM010000006.1"/>
</dbReference>
<dbReference type="CDD" id="cd05398">
    <property type="entry name" value="NT_ClassII-CCAase"/>
    <property type="match status" value="1"/>
</dbReference>
<dbReference type="SUPFAM" id="SSF81301">
    <property type="entry name" value="Nucleotidyltransferase"/>
    <property type="match status" value="1"/>
</dbReference>
<keyword evidence="8 9" id="KW-0694">RNA-binding</keyword>
<name>A0A931CMN5_9MICC</name>
<reference evidence="12 13" key="1">
    <citation type="submission" date="2020-11" db="EMBL/GenBank/DDBJ databases">
        <title>Arthrobacter antarcticus sp. nov., isolated from Antarctic Soil.</title>
        <authorList>
            <person name="Li J."/>
        </authorList>
    </citation>
    <scope>NUCLEOTIDE SEQUENCE [LARGE SCALE GENOMIC DNA]</scope>
    <source>
        <strain evidence="12 13">Z1-20</strain>
    </source>
</reference>
<evidence type="ECO:0000256" key="7">
    <source>
        <dbReference type="ARBA" id="ARBA00022842"/>
    </source>
</evidence>
<feature type="domain" description="HD" evidence="11">
    <location>
        <begin position="300"/>
        <end position="387"/>
    </location>
</feature>
<evidence type="ECO:0000259" key="10">
    <source>
        <dbReference type="Pfam" id="PF01743"/>
    </source>
</evidence>
<dbReference type="AlphaFoldDB" id="A0A931CMN5"/>
<dbReference type="Gene3D" id="3.30.460.10">
    <property type="entry name" value="Beta Polymerase, domain 2"/>
    <property type="match status" value="1"/>
</dbReference>
<evidence type="ECO:0000313" key="13">
    <source>
        <dbReference type="Proteomes" id="UP000655366"/>
    </source>
</evidence>
<protein>
    <submittedName>
        <fullName evidence="12">Metal-dependent phosphohydrolase</fullName>
    </submittedName>
</protein>
<gene>
    <name evidence="12" type="ORF">IV500_06025</name>
</gene>
<dbReference type="GO" id="GO:0003723">
    <property type="term" value="F:RNA binding"/>
    <property type="evidence" value="ECO:0007669"/>
    <property type="project" value="UniProtKB-KW"/>
</dbReference>
<keyword evidence="7" id="KW-0460">Magnesium</keyword>
<dbReference type="Pfam" id="PF01966">
    <property type="entry name" value="HD"/>
    <property type="match status" value="1"/>
</dbReference>
<dbReference type="PANTHER" id="PTHR47545:SF1">
    <property type="entry name" value="MULTIFUNCTIONAL CCA PROTEIN"/>
    <property type="match status" value="1"/>
</dbReference>